<dbReference type="Proteomes" id="UP000268014">
    <property type="component" value="Unassembled WGS sequence"/>
</dbReference>
<feature type="signal peptide" evidence="2">
    <location>
        <begin position="1"/>
        <end position="19"/>
    </location>
</feature>
<evidence type="ECO:0000313" key="4">
    <source>
        <dbReference type="Proteomes" id="UP000268014"/>
    </source>
</evidence>
<reference evidence="3 4" key="2">
    <citation type="submission" date="2018-11" db="EMBL/GenBank/DDBJ databases">
        <authorList>
            <consortium name="Pathogen Informatics"/>
        </authorList>
    </citation>
    <scope>NUCLEOTIDE SEQUENCE [LARGE SCALE GENOMIC DNA]</scope>
    <source>
        <strain evidence="3 4">MHpl1</strain>
    </source>
</reference>
<dbReference type="OMA" id="KINITPC"/>
<evidence type="ECO:0000256" key="1">
    <source>
        <dbReference type="SAM" id="MobiDB-lite"/>
    </source>
</evidence>
<keyword evidence="4" id="KW-1185">Reference proteome</keyword>
<dbReference type="EMBL" id="UZAF01016120">
    <property type="protein sequence ID" value="VDO20919.1"/>
    <property type="molecule type" value="Genomic_DNA"/>
</dbReference>
<feature type="chain" id="PRO_5043123337" evidence="2">
    <location>
        <begin position="20"/>
        <end position="161"/>
    </location>
</feature>
<protein>
    <submittedName>
        <fullName evidence="5">Transthyretin-like family protein</fullName>
    </submittedName>
</protein>
<dbReference type="WBParaSite" id="HPLM_0000344801-mRNA-1">
    <property type="protein sequence ID" value="HPLM_0000344801-mRNA-1"/>
    <property type="gene ID" value="HPLM_0000344801"/>
</dbReference>
<evidence type="ECO:0000256" key="2">
    <source>
        <dbReference type="SAM" id="SignalP"/>
    </source>
</evidence>
<organism evidence="5">
    <name type="scientific">Haemonchus placei</name>
    <name type="common">Barber's pole worm</name>
    <dbReference type="NCBI Taxonomy" id="6290"/>
    <lineage>
        <taxon>Eukaryota</taxon>
        <taxon>Metazoa</taxon>
        <taxon>Ecdysozoa</taxon>
        <taxon>Nematoda</taxon>
        <taxon>Chromadorea</taxon>
        <taxon>Rhabditida</taxon>
        <taxon>Rhabditina</taxon>
        <taxon>Rhabditomorpha</taxon>
        <taxon>Strongyloidea</taxon>
        <taxon>Trichostrongylidae</taxon>
        <taxon>Haemonchus</taxon>
    </lineage>
</organism>
<name>A0A0N4W1D9_HAEPC</name>
<dbReference type="OrthoDB" id="10295158at2759"/>
<feature type="compositionally biased region" description="Acidic residues" evidence="1">
    <location>
        <begin position="150"/>
        <end position="161"/>
    </location>
</feature>
<keyword evidence="2" id="KW-0732">Signal</keyword>
<reference evidence="5" key="1">
    <citation type="submission" date="2017-02" db="UniProtKB">
        <authorList>
            <consortium name="WormBaseParasite"/>
        </authorList>
    </citation>
    <scope>IDENTIFICATION</scope>
</reference>
<feature type="region of interest" description="Disordered" evidence="1">
    <location>
        <begin position="142"/>
        <end position="161"/>
    </location>
</feature>
<evidence type="ECO:0000313" key="3">
    <source>
        <dbReference type="EMBL" id="VDO20919.1"/>
    </source>
</evidence>
<gene>
    <name evidence="3" type="ORF">HPLM_LOCUS3440</name>
</gene>
<dbReference type="AlphaFoldDB" id="A0A0N4W1D9"/>
<sequence>MVDCNKLLFVFILFTHSLSKKKEEGSRPKAPKPRAISLSGVICCGKAVENAVVVLYGKIGEERIKFHRVRTNSYGQFMVHGIHYLQPDDEDLKVEPALRVSYKCGEYCDYFYDLFKPEFGTDVEEVHDLGVIQLTRHSSKVNITPCPKTDEEEDEEEEEEE</sequence>
<accession>A0A0N4W1D9</accession>
<evidence type="ECO:0000313" key="5">
    <source>
        <dbReference type="WBParaSite" id="HPLM_0000344801-mRNA-1"/>
    </source>
</evidence>
<proteinExistence type="predicted"/>